<protein>
    <submittedName>
        <fullName evidence="1">AraC family transcriptional regulator</fullName>
    </submittedName>
</protein>
<gene>
    <name evidence="1" type="ORF">IAD50_05170</name>
</gene>
<sequence>MRITRNLEFQIGSNEEKLPYATPDFPYIASRAELDYYREPFVPWHWHNA</sequence>
<feature type="non-terminal residue" evidence="1">
    <location>
        <position position="49"/>
    </location>
</feature>
<dbReference type="Proteomes" id="UP000824089">
    <property type="component" value="Unassembled WGS sequence"/>
</dbReference>
<dbReference type="EMBL" id="DVMM01000104">
    <property type="protein sequence ID" value="HIU29669.1"/>
    <property type="molecule type" value="Genomic_DNA"/>
</dbReference>
<comment type="caution">
    <text evidence="1">The sequence shown here is derived from an EMBL/GenBank/DDBJ whole genome shotgun (WGS) entry which is preliminary data.</text>
</comment>
<evidence type="ECO:0000313" key="2">
    <source>
        <dbReference type="Proteomes" id="UP000824089"/>
    </source>
</evidence>
<name>A0A9D1I7Z7_9CLOT</name>
<reference evidence="1" key="1">
    <citation type="submission" date="2020-10" db="EMBL/GenBank/DDBJ databases">
        <authorList>
            <person name="Gilroy R."/>
        </authorList>
    </citation>
    <scope>NUCLEOTIDE SEQUENCE</scope>
    <source>
        <strain evidence="1">CHK195-4489</strain>
    </source>
</reference>
<reference evidence="1" key="2">
    <citation type="journal article" date="2021" name="PeerJ">
        <title>Extensive microbial diversity within the chicken gut microbiome revealed by metagenomics and culture.</title>
        <authorList>
            <person name="Gilroy R."/>
            <person name="Ravi A."/>
            <person name="Getino M."/>
            <person name="Pursley I."/>
            <person name="Horton D.L."/>
            <person name="Alikhan N.F."/>
            <person name="Baker D."/>
            <person name="Gharbi K."/>
            <person name="Hall N."/>
            <person name="Watson M."/>
            <person name="Adriaenssens E.M."/>
            <person name="Foster-Nyarko E."/>
            <person name="Jarju S."/>
            <person name="Secka A."/>
            <person name="Antonio M."/>
            <person name="Oren A."/>
            <person name="Chaudhuri R.R."/>
            <person name="La Ragione R."/>
            <person name="Hildebrand F."/>
            <person name="Pallen M.J."/>
        </authorList>
    </citation>
    <scope>NUCLEOTIDE SEQUENCE</scope>
    <source>
        <strain evidence="1">CHK195-4489</strain>
    </source>
</reference>
<proteinExistence type="predicted"/>
<dbReference type="AlphaFoldDB" id="A0A9D1I7Z7"/>
<accession>A0A9D1I7Z7</accession>
<organism evidence="1 2">
    <name type="scientific">Candidatus Egerieisoma faecipullorum</name>
    <dbReference type="NCBI Taxonomy" id="2840963"/>
    <lineage>
        <taxon>Bacteria</taxon>
        <taxon>Bacillati</taxon>
        <taxon>Bacillota</taxon>
        <taxon>Clostridia</taxon>
        <taxon>Eubacteriales</taxon>
        <taxon>Clostridiaceae</taxon>
        <taxon>Clostridiaceae incertae sedis</taxon>
        <taxon>Candidatus Egerieisoma</taxon>
    </lineage>
</organism>
<evidence type="ECO:0000313" key="1">
    <source>
        <dbReference type="EMBL" id="HIU29669.1"/>
    </source>
</evidence>